<accession>A0ABP9SF72</accession>
<dbReference type="EMBL" id="BAABJQ010000023">
    <property type="protein sequence ID" value="GAA5195219.1"/>
    <property type="molecule type" value="Genomic_DNA"/>
</dbReference>
<evidence type="ECO:0000256" key="2">
    <source>
        <dbReference type="SAM" id="MobiDB-lite"/>
    </source>
</evidence>
<name>A0ABP9SF72_9ACTN</name>
<dbReference type="Pfam" id="PF01425">
    <property type="entry name" value="Amidase"/>
    <property type="match status" value="1"/>
</dbReference>
<sequence>MWNESGSWVGATAKEISRAVRRGDTSATQVLADHLDYIRAQQPVVNAFRVLRPEAVAEAEAVDEQEDLGELPLAGVPIAVKENTAVAGLPTWGGSATVRGAVAETDHEVVRRLRGAGAVVVATSRMPELGLWPMTDDETAVTRNPWRTDRTPGGSSGGAAAAVAAGLVPIAHGNDGLGSVRIPAACCGLVGIKPGRGVVPAQMSAGDWFGLAEHGILATTVADATVGLAVLAGWQPPRLTEPTHLRVAVSARSPVLGAGADQPARAALASAARLLTGAGHETVEASPPYSTRLGLRGLATWFAAAHRDVTEAGLDVAALQPRTRRHVAIGGWVQRRGLVRDRDREDWRAQCEQWFAGGYDALLTPALAGSPPPAEDWRERPWRSNLLTSVRYAPFAAPWNLAGLPAVVVPMGVRPDGLPVAVQLVGPPGSELTLLGLAGQLEQASPWLRHAPGWPRRESATPATDRTAG</sequence>
<proteinExistence type="inferred from homology"/>
<dbReference type="Gene3D" id="3.90.1300.10">
    <property type="entry name" value="Amidase signature (AS) domain"/>
    <property type="match status" value="1"/>
</dbReference>
<protein>
    <submittedName>
        <fullName evidence="4">Amidase</fullName>
    </submittedName>
</protein>
<dbReference type="SUPFAM" id="SSF75304">
    <property type="entry name" value="Amidase signature (AS) enzymes"/>
    <property type="match status" value="1"/>
</dbReference>
<dbReference type="RefSeq" id="WP_345635520.1">
    <property type="nucleotide sequence ID" value="NZ_BAABJQ010000023.1"/>
</dbReference>
<dbReference type="InterPro" id="IPR000120">
    <property type="entry name" value="Amidase"/>
</dbReference>
<dbReference type="Proteomes" id="UP001501570">
    <property type="component" value="Unassembled WGS sequence"/>
</dbReference>
<comment type="caution">
    <text evidence="4">The sequence shown here is derived from an EMBL/GenBank/DDBJ whole genome shotgun (WGS) entry which is preliminary data.</text>
</comment>
<evidence type="ECO:0000256" key="1">
    <source>
        <dbReference type="ARBA" id="ARBA00009199"/>
    </source>
</evidence>
<dbReference type="InterPro" id="IPR036928">
    <property type="entry name" value="AS_sf"/>
</dbReference>
<dbReference type="InterPro" id="IPR023631">
    <property type="entry name" value="Amidase_dom"/>
</dbReference>
<feature type="domain" description="Amidase" evidence="3">
    <location>
        <begin position="32"/>
        <end position="435"/>
    </location>
</feature>
<organism evidence="4 5">
    <name type="scientific">Rugosimonospora acidiphila</name>
    <dbReference type="NCBI Taxonomy" id="556531"/>
    <lineage>
        <taxon>Bacteria</taxon>
        <taxon>Bacillati</taxon>
        <taxon>Actinomycetota</taxon>
        <taxon>Actinomycetes</taxon>
        <taxon>Micromonosporales</taxon>
        <taxon>Micromonosporaceae</taxon>
        <taxon>Rugosimonospora</taxon>
    </lineage>
</organism>
<comment type="similarity">
    <text evidence="1">Belongs to the amidase family.</text>
</comment>
<feature type="region of interest" description="Disordered" evidence="2">
    <location>
        <begin position="448"/>
        <end position="469"/>
    </location>
</feature>
<evidence type="ECO:0000313" key="5">
    <source>
        <dbReference type="Proteomes" id="UP001501570"/>
    </source>
</evidence>
<keyword evidence="5" id="KW-1185">Reference proteome</keyword>
<evidence type="ECO:0000313" key="4">
    <source>
        <dbReference type="EMBL" id="GAA5195219.1"/>
    </source>
</evidence>
<reference evidence="5" key="1">
    <citation type="journal article" date="2019" name="Int. J. Syst. Evol. Microbiol.">
        <title>The Global Catalogue of Microorganisms (GCM) 10K type strain sequencing project: providing services to taxonomists for standard genome sequencing and annotation.</title>
        <authorList>
            <consortium name="The Broad Institute Genomics Platform"/>
            <consortium name="The Broad Institute Genome Sequencing Center for Infectious Disease"/>
            <person name="Wu L."/>
            <person name="Ma J."/>
        </authorList>
    </citation>
    <scope>NUCLEOTIDE SEQUENCE [LARGE SCALE GENOMIC DNA]</scope>
    <source>
        <strain evidence="5">JCM 18304</strain>
    </source>
</reference>
<dbReference type="PANTHER" id="PTHR11895:SF7">
    <property type="entry name" value="GLUTAMYL-TRNA(GLN) AMIDOTRANSFERASE SUBUNIT A, MITOCHONDRIAL"/>
    <property type="match status" value="1"/>
</dbReference>
<dbReference type="PANTHER" id="PTHR11895">
    <property type="entry name" value="TRANSAMIDASE"/>
    <property type="match status" value="1"/>
</dbReference>
<gene>
    <name evidence="4" type="ORF">GCM10023322_61470</name>
</gene>
<evidence type="ECO:0000259" key="3">
    <source>
        <dbReference type="Pfam" id="PF01425"/>
    </source>
</evidence>